<organism evidence="3 4">
    <name type="scientific">Capsella rubella</name>
    <dbReference type="NCBI Taxonomy" id="81985"/>
    <lineage>
        <taxon>Eukaryota</taxon>
        <taxon>Viridiplantae</taxon>
        <taxon>Streptophyta</taxon>
        <taxon>Embryophyta</taxon>
        <taxon>Tracheophyta</taxon>
        <taxon>Spermatophyta</taxon>
        <taxon>Magnoliopsida</taxon>
        <taxon>eudicotyledons</taxon>
        <taxon>Gunneridae</taxon>
        <taxon>Pentapetalae</taxon>
        <taxon>rosids</taxon>
        <taxon>malvids</taxon>
        <taxon>Brassicales</taxon>
        <taxon>Brassicaceae</taxon>
        <taxon>Camelineae</taxon>
        <taxon>Capsella</taxon>
    </lineage>
</organism>
<accession>R0H2J1</accession>
<sequence>MTDKPEKMKAVDDTDGERDVSDEQLSDDESETREIVLGLPALSITSRIFGDLSSVSETDEEEAPMKEQDEAALKEQEEACSKEQEEACSKEQEEAALKNQEQVRLNEQAVVAAELVMAMAEEAVMKGKSDEGGSGGKMKKKKSRPRTSTKTDDEADGSGTGEAKKPKKKGSQLNHPPKGPPVCHICDRAFGSWKAVFGHMRAHRDRSYQGFLPPPTFSAAAEMIAVPGRKSAFVLLTAGGGSSGGNINASGGGIPDEASASGVGRVPGEGGGRSLGLDLNAEPVEKGEEATESGSIAKFDLNKSPPKDDDDEKNGN</sequence>
<evidence type="ECO:0000256" key="1">
    <source>
        <dbReference type="SAM" id="MobiDB-lite"/>
    </source>
</evidence>
<dbReference type="Proteomes" id="UP000029121">
    <property type="component" value="Unassembled WGS sequence"/>
</dbReference>
<gene>
    <name evidence="3" type="ORF">CARUB_v10007498mg</name>
</gene>
<dbReference type="EMBL" id="KB870811">
    <property type="protein sequence ID" value="EOA18875.1"/>
    <property type="molecule type" value="Genomic_DNA"/>
</dbReference>
<dbReference type="STRING" id="81985.R0H2J1"/>
<feature type="compositionally biased region" description="Basic residues" evidence="1">
    <location>
        <begin position="137"/>
        <end position="147"/>
    </location>
</feature>
<dbReference type="eggNOG" id="KOG1721">
    <property type="taxonomic scope" value="Eukaryota"/>
</dbReference>
<feature type="region of interest" description="Disordered" evidence="1">
    <location>
        <begin position="126"/>
        <end position="180"/>
    </location>
</feature>
<feature type="region of interest" description="Disordered" evidence="1">
    <location>
        <begin position="1"/>
        <end position="33"/>
    </location>
</feature>
<protein>
    <recommendedName>
        <fullName evidence="2">C2H2-type domain-containing protein</fullName>
    </recommendedName>
</protein>
<proteinExistence type="predicted"/>
<dbReference type="AlphaFoldDB" id="R0H2J1"/>
<feature type="compositionally biased region" description="Gly residues" evidence="1">
    <location>
        <begin position="265"/>
        <end position="274"/>
    </location>
</feature>
<dbReference type="PANTHER" id="PTHR47591:SF13">
    <property type="entry name" value="OS02G0293900 PROTEIN"/>
    <property type="match status" value="1"/>
</dbReference>
<dbReference type="PANTHER" id="PTHR47591">
    <property type="entry name" value="ZINC FINGER PROTEIN ZAT2-RELATED"/>
    <property type="match status" value="1"/>
</dbReference>
<feature type="compositionally biased region" description="Acidic residues" evidence="1">
    <location>
        <begin position="22"/>
        <end position="31"/>
    </location>
</feature>
<feature type="domain" description="C2H2-type" evidence="2">
    <location>
        <begin position="183"/>
        <end position="203"/>
    </location>
</feature>
<feature type="compositionally biased region" description="Basic and acidic residues" evidence="1">
    <location>
        <begin position="1"/>
        <end position="21"/>
    </location>
</feature>
<evidence type="ECO:0000259" key="2">
    <source>
        <dbReference type="PROSITE" id="PS00028"/>
    </source>
</evidence>
<keyword evidence="4" id="KW-1185">Reference proteome</keyword>
<dbReference type="PROSITE" id="PS00028">
    <property type="entry name" value="ZINC_FINGER_C2H2_1"/>
    <property type="match status" value="1"/>
</dbReference>
<evidence type="ECO:0000313" key="4">
    <source>
        <dbReference type="Proteomes" id="UP000029121"/>
    </source>
</evidence>
<feature type="region of interest" description="Disordered" evidence="1">
    <location>
        <begin position="247"/>
        <end position="316"/>
    </location>
</feature>
<feature type="region of interest" description="Disordered" evidence="1">
    <location>
        <begin position="53"/>
        <end position="102"/>
    </location>
</feature>
<dbReference type="KEGG" id="crb:17880279"/>
<reference evidence="4" key="1">
    <citation type="journal article" date="2013" name="Nat. Genet.">
        <title>The Capsella rubella genome and the genomic consequences of rapid mating system evolution.</title>
        <authorList>
            <person name="Slotte T."/>
            <person name="Hazzouri K.M."/>
            <person name="Agren J.A."/>
            <person name="Koenig D."/>
            <person name="Maumus F."/>
            <person name="Guo Y.L."/>
            <person name="Steige K."/>
            <person name="Platts A.E."/>
            <person name="Escobar J.S."/>
            <person name="Newman L.K."/>
            <person name="Wang W."/>
            <person name="Mandakova T."/>
            <person name="Vello E."/>
            <person name="Smith L.M."/>
            <person name="Henz S.R."/>
            <person name="Steffen J."/>
            <person name="Takuno S."/>
            <person name="Brandvain Y."/>
            <person name="Coop G."/>
            <person name="Andolfatto P."/>
            <person name="Hu T.T."/>
            <person name="Blanchette M."/>
            <person name="Clark R.M."/>
            <person name="Quesneville H."/>
            <person name="Nordborg M."/>
            <person name="Gaut B.S."/>
            <person name="Lysak M.A."/>
            <person name="Jenkins J."/>
            <person name="Grimwood J."/>
            <person name="Chapman J."/>
            <person name="Prochnik S."/>
            <person name="Shu S."/>
            <person name="Rokhsar D."/>
            <person name="Schmutz J."/>
            <person name="Weigel D."/>
            <person name="Wright S.I."/>
        </authorList>
    </citation>
    <scope>NUCLEOTIDE SEQUENCE [LARGE SCALE GENOMIC DNA]</scope>
    <source>
        <strain evidence="4">cv. Monte Gargano</strain>
    </source>
</reference>
<dbReference type="OrthoDB" id="6077919at2759"/>
<dbReference type="InterPro" id="IPR013087">
    <property type="entry name" value="Znf_C2H2_type"/>
</dbReference>
<name>R0H2J1_9BRAS</name>
<feature type="compositionally biased region" description="Basic and acidic residues" evidence="1">
    <location>
        <begin position="63"/>
        <end position="96"/>
    </location>
</feature>
<evidence type="ECO:0000313" key="3">
    <source>
        <dbReference type="EMBL" id="EOA18875.1"/>
    </source>
</evidence>